<accession>A0A971M4S1</accession>
<evidence type="ECO:0000313" key="3">
    <source>
        <dbReference type="EMBL" id="NLW35843.1"/>
    </source>
</evidence>
<dbReference type="GO" id="GO:0016020">
    <property type="term" value="C:membrane"/>
    <property type="evidence" value="ECO:0007669"/>
    <property type="project" value="TreeGrafter"/>
</dbReference>
<dbReference type="AlphaFoldDB" id="A0A971M4S1"/>
<comment type="similarity">
    <text evidence="1">Belongs to the short-chain dehydrogenases/reductases (SDR) family.</text>
</comment>
<dbReference type="Pfam" id="PF00106">
    <property type="entry name" value="adh_short"/>
    <property type="match status" value="1"/>
</dbReference>
<reference evidence="3" key="1">
    <citation type="journal article" date="2020" name="Biotechnol. Biofuels">
        <title>New insights from the biogas microbiome by comprehensive genome-resolved metagenomics of nearly 1600 species originating from multiple anaerobic digesters.</title>
        <authorList>
            <person name="Campanaro S."/>
            <person name="Treu L."/>
            <person name="Rodriguez-R L.M."/>
            <person name="Kovalovszki A."/>
            <person name="Ziels R.M."/>
            <person name="Maus I."/>
            <person name="Zhu X."/>
            <person name="Kougias P.G."/>
            <person name="Basile A."/>
            <person name="Luo G."/>
            <person name="Schluter A."/>
            <person name="Konstantinidis K.T."/>
            <person name="Angelidaki I."/>
        </authorList>
    </citation>
    <scope>NUCLEOTIDE SEQUENCE</scope>
    <source>
        <strain evidence="3">AS06rmzACSIP_7</strain>
    </source>
</reference>
<dbReference type="GO" id="GO:0016491">
    <property type="term" value="F:oxidoreductase activity"/>
    <property type="evidence" value="ECO:0007669"/>
    <property type="project" value="UniProtKB-KW"/>
</dbReference>
<protein>
    <submittedName>
        <fullName evidence="3">SDR family NAD(P)-dependent oxidoreductase</fullName>
    </submittedName>
</protein>
<dbReference type="PANTHER" id="PTHR44196:SF3">
    <property type="entry name" value="SHORT CHAIN DEHYDROGENASE FAMILY PROTEIN"/>
    <property type="match status" value="1"/>
</dbReference>
<dbReference type="InterPro" id="IPR036291">
    <property type="entry name" value="NAD(P)-bd_dom_sf"/>
</dbReference>
<dbReference type="Proteomes" id="UP000777265">
    <property type="component" value="Unassembled WGS sequence"/>
</dbReference>
<evidence type="ECO:0000256" key="1">
    <source>
        <dbReference type="ARBA" id="ARBA00006484"/>
    </source>
</evidence>
<dbReference type="PRINTS" id="PR00081">
    <property type="entry name" value="GDHRDH"/>
</dbReference>
<organism evidence="3 4">
    <name type="scientific">Syntrophorhabdus aromaticivorans</name>
    <dbReference type="NCBI Taxonomy" id="328301"/>
    <lineage>
        <taxon>Bacteria</taxon>
        <taxon>Pseudomonadati</taxon>
        <taxon>Thermodesulfobacteriota</taxon>
        <taxon>Syntrophorhabdia</taxon>
        <taxon>Syntrophorhabdales</taxon>
        <taxon>Syntrophorhabdaceae</taxon>
        <taxon>Syntrophorhabdus</taxon>
    </lineage>
</organism>
<sequence length="238" mass="26068">MKKAIVIGASSGIGRELAKILSNNQYVVGVMARRVQLLDKLRNEAENEIFIQAIDVTDTESAMEILARFIKEMGGVDLIVISAGTGDVNDGLGWPLENETIKTNVTGFAALVNVAMHHFTEKSSGHLVGISSIAALRGGRESPAYNASKAFESNYLEGLRQKVRKSGLPITITDIKPGFVKTAMAKGEGIFWAAEADKAAKQIYDAIRQKKSSAYITHRWVLIAWLIKFLPGFIYERL</sequence>
<name>A0A971M4S1_9BACT</name>
<keyword evidence="2" id="KW-0560">Oxidoreductase</keyword>
<gene>
    <name evidence="3" type="ORF">GXY80_10235</name>
</gene>
<dbReference type="Gene3D" id="3.40.50.720">
    <property type="entry name" value="NAD(P)-binding Rossmann-like Domain"/>
    <property type="match status" value="1"/>
</dbReference>
<dbReference type="SUPFAM" id="SSF51735">
    <property type="entry name" value="NAD(P)-binding Rossmann-fold domains"/>
    <property type="match status" value="1"/>
</dbReference>
<proteinExistence type="inferred from homology"/>
<reference evidence="3" key="2">
    <citation type="submission" date="2020-01" db="EMBL/GenBank/DDBJ databases">
        <authorList>
            <person name="Campanaro S."/>
        </authorList>
    </citation>
    <scope>NUCLEOTIDE SEQUENCE</scope>
    <source>
        <strain evidence="3">AS06rmzACSIP_7</strain>
    </source>
</reference>
<comment type="caution">
    <text evidence="3">The sequence shown here is derived from an EMBL/GenBank/DDBJ whole genome shotgun (WGS) entry which is preliminary data.</text>
</comment>
<dbReference type="PANTHER" id="PTHR44196">
    <property type="entry name" value="DEHYDROGENASE/REDUCTASE SDR FAMILY MEMBER 7B"/>
    <property type="match status" value="1"/>
</dbReference>
<evidence type="ECO:0000313" key="4">
    <source>
        <dbReference type="Proteomes" id="UP000777265"/>
    </source>
</evidence>
<dbReference type="InterPro" id="IPR002347">
    <property type="entry name" value="SDR_fam"/>
</dbReference>
<evidence type="ECO:0000256" key="2">
    <source>
        <dbReference type="ARBA" id="ARBA00023002"/>
    </source>
</evidence>
<dbReference type="EMBL" id="JAAYEE010000178">
    <property type="protein sequence ID" value="NLW35843.1"/>
    <property type="molecule type" value="Genomic_DNA"/>
</dbReference>